<sequence>MVTLADKAILSGADNRPPMLEKDTYNSWKSIMELYMMNRQHGRMILESVENGPLIWPTIEENGVTRPKKYSKLSVTKAIQADCDERDCKLYDEFDKFAYKKGETLCEFYLRFLLLLRDMNIYNIKLEQFQVNTKFLNTLPHEWSKFVTYVKLVWDLHPTNIDQLYTYLGKHEFHENEVRLMHERNSDLLALVATHQMTQTYTPGASRNNYRKQRTVICYNCKGEGHMSEQFTKPKRKRDDSWFKDKVLLVQAQVNDQILNEEELAFLADLGIIEAQATQTVITHNVAYQANDLDAYEFYCDELNTAKVALMVNLSHCGSDAPAEKTNAIVIHDSEETLMLAEESRLKMLLKQKDTMMLEKKVNTAPVDYTNFMNSPELTPSSRPTKVEVPKELLKVSMTVEISDLNTSLLEKVLVIIALKDALRKLKGKALTNDVVTSHSIAPELLNVDVKPLNPRFLNNRSAHSDYLKHTQEEAATHREIRFKLNVNYELKCVTCNGCMFSDIHDLCVLQFINDMNARVKSKTVKKSSKRKFWKPTGKVFTNIGYTWRPTGQTFNIVGNACPLTRITTTTKVPSRKPIAVETDKPKPVATLVYSRKPRTSKSTDPVSKYKIINEELAEYINSPSWNRTTFYNNDEEHSVQYKEYLENSSNIIVALNFNQEKEGPPQNSEIRQLIREECGIKVCEKQKQNMEDTLLELLEVCRQKEFYCMHNDVDDLIESALNSKLHSINLKSQPLDKKKKELKNIVEQPTKRGTQPEYSLSMRYEHLSTILKTESDEVIESSVKNLIQIPSEYEVTSDDESECDVPVKDESSPVFTNFSNPLFDDNDDFTSSDDESLSNEDVPMEIFKSYSNPLFNDKEINSDDIDPYYFNVESDFVESFIVDGERIKREHEEYISLIEKLLAINLFPCPMENFHANMIVKTLPSSPILVEDSDSLREEIDIFTDTDDLLPPGIYDTEGDIYFLEELLVNDSISLPENESSNFDHQDDPSFPHPHPEPPNVEFFFDFEPNSRDLIAVVINNNDELNEDECFDPGGEIDDFDMLKMTITFPSYLSFEFFYHISYILRFLFYFSPLRMKTPFLTLASLFRAGGISLGWNFHMLLCLSKY</sequence>
<evidence type="ECO:0000313" key="1">
    <source>
        <dbReference type="EMBL" id="GEU82291.1"/>
    </source>
</evidence>
<evidence type="ECO:0008006" key="2">
    <source>
        <dbReference type="Google" id="ProtNLM"/>
    </source>
</evidence>
<accession>A0A6L2N7V6</accession>
<dbReference type="EMBL" id="BKCJ010008451">
    <property type="protein sequence ID" value="GEU82291.1"/>
    <property type="molecule type" value="Genomic_DNA"/>
</dbReference>
<proteinExistence type="predicted"/>
<organism evidence="1">
    <name type="scientific">Tanacetum cinerariifolium</name>
    <name type="common">Dalmatian daisy</name>
    <name type="synonym">Chrysanthemum cinerariifolium</name>
    <dbReference type="NCBI Taxonomy" id="118510"/>
    <lineage>
        <taxon>Eukaryota</taxon>
        <taxon>Viridiplantae</taxon>
        <taxon>Streptophyta</taxon>
        <taxon>Embryophyta</taxon>
        <taxon>Tracheophyta</taxon>
        <taxon>Spermatophyta</taxon>
        <taxon>Magnoliopsida</taxon>
        <taxon>eudicotyledons</taxon>
        <taxon>Gunneridae</taxon>
        <taxon>Pentapetalae</taxon>
        <taxon>asterids</taxon>
        <taxon>campanulids</taxon>
        <taxon>Asterales</taxon>
        <taxon>Asteraceae</taxon>
        <taxon>Asteroideae</taxon>
        <taxon>Anthemideae</taxon>
        <taxon>Anthemidinae</taxon>
        <taxon>Tanacetum</taxon>
    </lineage>
</organism>
<name>A0A6L2N7V6_TANCI</name>
<gene>
    <name evidence="1" type="ORF">Tci_054269</name>
</gene>
<reference evidence="1" key="1">
    <citation type="journal article" date="2019" name="Sci. Rep.">
        <title>Draft genome of Tanacetum cinerariifolium, the natural source of mosquito coil.</title>
        <authorList>
            <person name="Yamashiro T."/>
            <person name="Shiraishi A."/>
            <person name="Satake H."/>
            <person name="Nakayama K."/>
        </authorList>
    </citation>
    <scope>NUCLEOTIDE SEQUENCE</scope>
</reference>
<protein>
    <recommendedName>
        <fullName evidence="2">CCHC-type domain-containing protein</fullName>
    </recommendedName>
</protein>
<dbReference type="AlphaFoldDB" id="A0A6L2N7V6"/>
<comment type="caution">
    <text evidence="1">The sequence shown here is derived from an EMBL/GenBank/DDBJ whole genome shotgun (WGS) entry which is preliminary data.</text>
</comment>